<feature type="chain" id="PRO_5042273064" description="Leucine-rich repeat-containing N-terminal plant-type domain-containing protein" evidence="11">
    <location>
        <begin position="22"/>
        <end position="225"/>
    </location>
</feature>
<dbReference type="EMBL" id="CP133612">
    <property type="protein sequence ID" value="WMV06782.1"/>
    <property type="molecule type" value="Genomic_DNA"/>
</dbReference>
<evidence type="ECO:0000256" key="5">
    <source>
        <dbReference type="ARBA" id="ARBA00022692"/>
    </source>
</evidence>
<evidence type="ECO:0000259" key="12">
    <source>
        <dbReference type="Pfam" id="PF08263"/>
    </source>
</evidence>
<dbReference type="SUPFAM" id="SSF52058">
    <property type="entry name" value="L domain-like"/>
    <property type="match status" value="1"/>
</dbReference>
<keyword evidence="10" id="KW-0325">Glycoprotein</keyword>
<feature type="domain" description="Leucine-rich repeat-containing N-terminal plant-type" evidence="12">
    <location>
        <begin position="68"/>
        <end position="86"/>
    </location>
</feature>
<evidence type="ECO:0000256" key="11">
    <source>
        <dbReference type="SAM" id="SignalP"/>
    </source>
</evidence>
<keyword evidence="7" id="KW-0677">Repeat</keyword>
<dbReference type="InterPro" id="IPR001611">
    <property type="entry name" value="Leu-rich_rpt"/>
</dbReference>
<dbReference type="AlphaFoldDB" id="A0AAF0PM20"/>
<evidence type="ECO:0000256" key="10">
    <source>
        <dbReference type="ARBA" id="ARBA00023180"/>
    </source>
</evidence>
<comment type="subcellular location">
    <subcellularLocation>
        <location evidence="1">Cell membrane</location>
        <topology evidence="1">Single-pass type I membrane protein</topology>
    </subcellularLocation>
</comment>
<dbReference type="GO" id="GO:0005886">
    <property type="term" value="C:plasma membrane"/>
    <property type="evidence" value="ECO:0007669"/>
    <property type="project" value="UniProtKB-SubCell"/>
</dbReference>
<dbReference type="FunFam" id="3.80.10.10:FF:000713">
    <property type="entry name" value="Receptor-like protein 48"/>
    <property type="match status" value="1"/>
</dbReference>
<keyword evidence="8" id="KW-1133">Transmembrane helix</keyword>
<keyword evidence="14" id="KW-1185">Reference proteome</keyword>
<evidence type="ECO:0000256" key="6">
    <source>
        <dbReference type="ARBA" id="ARBA00022729"/>
    </source>
</evidence>
<dbReference type="Pfam" id="PF00560">
    <property type="entry name" value="LRR_1"/>
    <property type="match status" value="3"/>
</dbReference>
<protein>
    <recommendedName>
        <fullName evidence="12">Leucine-rich repeat-containing N-terminal plant-type domain-containing protein</fullName>
    </recommendedName>
</protein>
<evidence type="ECO:0000313" key="14">
    <source>
        <dbReference type="Proteomes" id="UP001234989"/>
    </source>
</evidence>
<comment type="similarity">
    <text evidence="2">Belongs to the RLP family.</text>
</comment>
<evidence type="ECO:0000256" key="2">
    <source>
        <dbReference type="ARBA" id="ARBA00009592"/>
    </source>
</evidence>
<feature type="domain" description="Leucine-rich repeat-containing N-terminal plant-type" evidence="12">
    <location>
        <begin position="30"/>
        <end position="48"/>
    </location>
</feature>
<dbReference type="Proteomes" id="UP001234989">
    <property type="component" value="Chromosome 1"/>
</dbReference>
<dbReference type="InterPro" id="IPR013210">
    <property type="entry name" value="LRR_N_plant-typ"/>
</dbReference>
<dbReference type="PANTHER" id="PTHR48061:SF10">
    <property type="entry name" value="LEUCINE-RICH REPEAT-CONTAINING N-TERMINAL PLANT-TYPE DOMAIN-CONTAINING PROTEIN"/>
    <property type="match status" value="1"/>
</dbReference>
<evidence type="ECO:0000256" key="7">
    <source>
        <dbReference type="ARBA" id="ARBA00022737"/>
    </source>
</evidence>
<evidence type="ECO:0000256" key="4">
    <source>
        <dbReference type="ARBA" id="ARBA00022614"/>
    </source>
</evidence>
<accession>A0AAF0PM20</accession>
<evidence type="ECO:0000256" key="3">
    <source>
        <dbReference type="ARBA" id="ARBA00022475"/>
    </source>
</evidence>
<dbReference type="PANTHER" id="PTHR48061">
    <property type="entry name" value="LEUCINE-RICH REPEAT RECEPTOR PROTEIN KINASE EMS1-LIKE-RELATED"/>
    <property type="match status" value="1"/>
</dbReference>
<dbReference type="GO" id="GO:0050832">
    <property type="term" value="P:defense response to fungus"/>
    <property type="evidence" value="ECO:0007669"/>
    <property type="project" value="UniProtKB-ARBA"/>
</dbReference>
<name>A0AAF0PM20_SOLVR</name>
<keyword evidence="9" id="KW-0472">Membrane</keyword>
<evidence type="ECO:0000256" key="8">
    <source>
        <dbReference type="ARBA" id="ARBA00022989"/>
    </source>
</evidence>
<sequence>MGYVKFVFFMIYPFLRQLAFSSSLPHLCPQDQALALLQFKHMFTIDPDASDYCGHILTNQTIQSYPRTLLWNKSTNCCLWDGVHCDKMSGQVIELNLTCSRLQGKFHSNSSLFQLSNLKRLDLSFNDFTGSLISPKFGEFSSLTHLDLSDSSFTGLIPSEISHLSKLHVLRINGLNELSLGPHNFELLFKNLTQLRELNLDSVNISSTIPSNFSSHLTTLRLPYT</sequence>
<keyword evidence="5" id="KW-0812">Transmembrane</keyword>
<evidence type="ECO:0000256" key="9">
    <source>
        <dbReference type="ARBA" id="ARBA00023136"/>
    </source>
</evidence>
<proteinExistence type="inferred from homology"/>
<dbReference type="InterPro" id="IPR046956">
    <property type="entry name" value="RLP23-like"/>
</dbReference>
<dbReference type="InterPro" id="IPR032675">
    <property type="entry name" value="LRR_dom_sf"/>
</dbReference>
<keyword evidence="3" id="KW-1003">Cell membrane</keyword>
<dbReference type="Pfam" id="PF08263">
    <property type="entry name" value="LRRNT_2"/>
    <property type="match status" value="2"/>
</dbReference>
<evidence type="ECO:0000256" key="1">
    <source>
        <dbReference type="ARBA" id="ARBA00004251"/>
    </source>
</evidence>
<dbReference type="Gene3D" id="3.80.10.10">
    <property type="entry name" value="Ribonuclease Inhibitor"/>
    <property type="match status" value="1"/>
</dbReference>
<keyword evidence="4" id="KW-0433">Leucine-rich repeat</keyword>
<reference evidence="13" key="1">
    <citation type="submission" date="2023-08" db="EMBL/GenBank/DDBJ databases">
        <title>A de novo genome assembly of Solanum verrucosum Schlechtendal, a Mexican diploid species geographically isolated from the other diploid A-genome species in potato relatives.</title>
        <authorList>
            <person name="Hosaka K."/>
        </authorList>
    </citation>
    <scope>NUCLEOTIDE SEQUENCE</scope>
    <source>
        <tissue evidence="13">Young leaves</tissue>
    </source>
</reference>
<organism evidence="13 14">
    <name type="scientific">Solanum verrucosum</name>
    <dbReference type="NCBI Taxonomy" id="315347"/>
    <lineage>
        <taxon>Eukaryota</taxon>
        <taxon>Viridiplantae</taxon>
        <taxon>Streptophyta</taxon>
        <taxon>Embryophyta</taxon>
        <taxon>Tracheophyta</taxon>
        <taxon>Spermatophyta</taxon>
        <taxon>Magnoliopsida</taxon>
        <taxon>eudicotyledons</taxon>
        <taxon>Gunneridae</taxon>
        <taxon>Pentapetalae</taxon>
        <taxon>asterids</taxon>
        <taxon>lamiids</taxon>
        <taxon>Solanales</taxon>
        <taxon>Solanaceae</taxon>
        <taxon>Solanoideae</taxon>
        <taxon>Solaneae</taxon>
        <taxon>Solanum</taxon>
    </lineage>
</organism>
<keyword evidence="6 11" id="KW-0732">Signal</keyword>
<evidence type="ECO:0000313" key="13">
    <source>
        <dbReference type="EMBL" id="WMV06782.1"/>
    </source>
</evidence>
<gene>
    <name evidence="13" type="ORF">MTR67_000167</name>
</gene>
<feature type="signal peptide" evidence="11">
    <location>
        <begin position="1"/>
        <end position="21"/>
    </location>
</feature>